<sequence>MRTIIDMKTVNEAAPAAPPVTNRTTTTSRGLAVATQPATASRQATDSANPRPSQTSTQTQTASHISATATGGYYMRDLIQIDVNFKARAPRRMATKQSDNMPKVNQTALELAVMLKGQVQISRDLKMELLDLRVKYEAVEIELQQVRQESEQHRQEAEARAKANHAWDKECTERLKGWDAARTAYEVQMIENAAQES</sequence>
<feature type="compositionally biased region" description="Low complexity" evidence="2">
    <location>
        <begin position="53"/>
        <end position="64"/>
    </location>
</feature>
<feature type="region of interest" description="Disordered" evidence="2">
    <location>
        <begin position="1"/>
        <end position="64"/>
    </location>
</feature>
<gene>
    <name evidence="3" type="ORF">GQ607_015341</name>
</gene>
<feature type="coiled-coil region" evidence="1">
    <location>
        <begin position="129"/>
        <end position="160"/>
    </location>
</feature>
<dbReference type="EMBL" id="WOWK01000131">
    <property type="protein sequence ID" value="KAF0317389.1"/>
    <property type="molecule type" value="Genomic_DNA"/>
</dbReference>
<keyword evidence="1" id="KW-0175">Coiled coil</keyword>
<dbReference type="OrthoDB" id="4830869at2759"/>
<evidence type="ECO:0000313" key="3">
    <source>
        <dbReference type="EMBL" id="KAF0317389.1"/>
    </source>
</evidence>
<dbReference type="AlphaFoldDB" id="A0A8H3VYQ3"/>
<evidence type="ECO:0000256" key="2">
    <source>
        <dbReference type="SAM" id="MobiDB-lite"/>
    </source>
</evidence>
<comment type="caution">
    <text evidence="3">The sequence shown here is derived from an EMBL/GenBank/DDBJ whole genome shotgun (WGS) entry which is preliminary data.</text>
</comment>
<accession>A0A8H3VYQ3</accession>
<evidence type="ECO:0000256" key="1">
    <source>
        <dbReference type="SAM" id="Coils"/>
    </source>
</evidence>
<keyword evidence="4" id="KW-1185">Reference proteome</keyword>
<protein>
    <submittedName>
        <fullName evidence="3">Uncharacterized protein</fullName>
    </submittedName>
</protein>
<evidence type="ECO:0000313" key="4">
    <source>
        <dbReference type="Proteomes" id="UP000434172"/>
    </source>
</evidence>
<proteinExistence type="predicted"/>
<dbReference type="Proteomes" id="UP000434172">
    <property type="component" value="Unassembled WGS sequence"/>
</dbReference>
<organism evidence="3 4">
    <name type="scientific">Colletotrichum asianum</name>
    <dbReference type="NCBI Taxonomy" id="702518"/>
    <lineage>
        <taxon>Eukaryota</taxon>
        <taxon>Fungi</taxon>
        <taxon>Dikarya</taxon>
        <taxon>Ascomycota</taxon>
        <taxon>Pezizomycotina</taxon>
        <taxon>Sordariomycetes</taxon>
        <taxon>Hypocreomycetidae</taxon>
        <taxon>Glomerellales</taxon>
        <taxon>Glomerellaceae</taxon>
        <taxon>Colletotrichum</taxon>
        <taxon>Colletotrichum gloeosporioides species complex</taxon>
    </lineage>
</organism>
<feature type="compositionally biased region" description="Polar residues" evidence="2">
    <location>
        <begin position="36"/>
        <end position="52"/>
    </location>
</feature>
<name>A0A8H3VYQ3_9PEZI</name>
<reference evidence="3 4" key="1">
    <citation type="submission" date="2019-12" db="EMBL/GenBank/DDBJ databases">
        <title>A genome sequence resource for the geographically widespread anthracnose pathogen Colletotrichum asianum.</title>
        <authorList>
            <person name="Meng Y."/>
        </authorList>
    </citation>
    <scope>NUCLEOTIDE SEQUENCE [LARGE SCALE GENOMIC DNA]</scope>
    <source>
        <strain evidence="3 4">ICMP 18580</strain>
    </source>
</reference>